<dbReference type="AlphaFoldDB" id="R7QN93"/>
<dbReference type="GO" id="GO:0005634">
    <property type="term" value="C:nucleus"/>
    <property type="evidence" value="ECO:0007669"/>
    <property type="project" value="TreeGrafter"/>
</dbReference>
<evidence type="ECO:0000313" key="5">
    <source>
        <dbReference type="EMBL" id="CDF39554.1"/>
    </source>
</evidence>
<dbReference type="OrthoDB" id="60033at2759"/>
<evidence type="ECO:0000256" key="4">
    <source>
        <dbReference type="SAM" id="MobiDB-lite"/>
    </source>
</evidence>
<feature type="compositionally biased region" description="Basic and acidic residues" evidence="4">
    <location>
        <begin position="673"/>
        <end position="686"/>
    </location>
</feature>
<feature type="compositionally biased region" description="Basic and acidic residues" evidence="4">
    <location>
        <begin position="137"/>
        <end position="147"/>
    </location>
</feature>
<gene>
    <name evidence="5" type="ORF">CHC_T00006643001</name>
</gene>
<feature type="compositionally biased region" description="Polar residues" evidence="4">
    <location>
        <begin position="704"/>
        <end position="715"/>
    </location>
</feature>
<keyword evidence="1" id="KW-0805">Transcription regulation</keyword>
<dbReference type="InterPro" id="IPR044841">
    <property type="entry name" value="LUX/BOA-like"/>
</dbReference>
<feature type="region of interest" description="Disordered" evidence="4">
    <location>
        <begin position="731"/>
        <end position="796"/>
    </location>
</feature>
<feature type="region of interest" description="Disordered" evidence="4">
    <location>
        <begin position="130"/>
        <end position="230"/>
    </location>
</feature>
<evidence type="ECO:0000256" key="3">
    <source>
        <dbReference type="ARBA" id="ARBA00023242"/>
    </source>
</evidence>
<accession>R7QN93</accession>
<sequence>MNGLVERDQSCFASPAFKDLISSSIQLPAPPSPPPGSSPFVKSSPLRPLIPLDYICTPLRLPCLSITSRLRSALPAAVTARIHCHTHTPTCPPTPPADSTISLHTHLFTPLACCLPLCYTRRVDILAEDSSAGRGTDMQHERRDEPQRTPAQQMASSSRSRPRHLPVHSSSVITTNQTSTQHSPDPNIPTHSTRTSTALPLNPPPYVHPDAHNLHAPLHYHPSLPPRHDAHLHASANTHQRPLYEPPTRHQHMLRSQHYASHYPPAIVHPFQAPRYPAHPNPHEYPTQQGQVPQPYFTYYPVEGAKHPTQGAIGPAIPQQAPPHAPAHHDAVVYNPHTPPTNPTMYVALPDRPYYVHQAPDPNASRRSVIQRSYYNPGTAQTVVFARREINRHSPRSPREDISSTSLSGLAAPQVVQPIVQTHGNTTQHVTPHDAMPPPQISAQGTSPVLRGVRACANHTLVSPVIQNSMRNPAYQQCVPNIGQGFHVQSLPPMPAVSPTPAHGFQHVNTPVVVPTLPATHIPQLPTTLIPQLPTTLIPQLPTTLIPQLSPSSSYPQYAERPHPGTKKIYGNAVGFQNVYAQPATVHYITPPPAPKKKRLQWTPELHAKFEDAVNEIGLEAAVPKTLLQAINEPTLTRENVASHLQKFREMIRKRKLEEQKQSVSGPSRKRRLIDGSPHKSPETRKNAGISSSCAASNMDMHEGSNTGGESSQEGGTVPYSRQELPIHQREKQGAPPDLHGFQGSGHRDGTAAHTLQGTTDLMKAQTSKRKLPKRLQPADCGRGSEGGESKKPVAVSAATEETLIPIGDWDSLTGHQEISNVKSRTRRGTVPYSLVKDQHGSIAKRNTQWQKEASVSLAMLSSTCHMTSCQSLNRAGMGKSVEDLLFPCRWRIPLDSLDMSVLYQPKLQRRTVPYWRAVR</sequence>
<dbReference type="KEGG" id="ccp:CHC_T00006643001"/>
<dbReference type="GO" id="GO:0003677">
    <property type="term" value="F:DNA binding"/>
    <property type="evidence" value="ECO:0007669"/>
    <property type="project" value="InterPro"/>
</dbReference>
<dbReference type="STRING" id="2769.R7QN93"/>
<keyword evidence="6" id="KW-1185">Reference proteome</keyword>
<evidence type="ECO:0000256" key="1">
    <source>
        <dbReference type="ARBA" id="ARBA00023015"/>
    </source>
</evidence>
<feature type="compositionally biased region" description="Polar residues" evidence="4">
    <location>
        <begin position="168"/>
        <end position="199"/>
    </location>
</feature>
<dbReference type="GeneID" id="17317585"/>
<dbReference type="Proteomes" id="UP000012073">
    <property type="component" value="Unassembled WGS sequence"/>
</dbReference>
<dbReference type="InterPro" id="IPR006447">
    <property type="entry name" value="Myb_dom_plants"/>
</dbReference>
<evidence type="ECO:0000313" key="6">
    <source>
        <dbReference type="Proteomes" id="UP000012073"/>
    </source>
</evidence>
<dbReference type="EMBL" id="HG002054">
    <property type="protein sequence ID" value="CDF39554.1"/>
    <property type="molecule type" value="Genomic_DNA"/>
</dbReference>
<evidence type="ECO:0008006" key="7">
    <source>
        <dbReference type="Google" id="ProtNLM"/>
    </source>
</evidence>
<dbReference type="Gene3D" id="1.10.10.60">
    <property type="entry name" value="Homeodomain-like"/>
    <property type="match status" value="1"/>
</dbReference>
<dbReference type="GO" id="GO:0003700">
    <property type="term" value="F:DNA-binding transcription factor activity"/>
    <property type="evidence" value="ECO:0007669"/>
    <property type="project" value="InterPro"/>
</dbReference>
<dbReference type="FunFam" id="1.10.10.60:FF:000007">
    <property type="entry name" value="Two-component response regulator"/>
    <property type="match status" value="1"/>
</dbReference>
<protein>
    <recommendedName>
        <fullName evidence="7">HTH myb-type domain-containing protein</fullName>
    </recommendedName>
</protein>
<name>R7QN93_CHOCR</name>
<keyword evidence="2" id="KW-0804">Transcription</keyword>
<dbReference type="PANTHER" id="PTHR31442:SF40">
    <property type="entry name" value="HOMEODOMAIN-LIKE SUPERFAMILY PROTEIN"/>
    <property type="match status" value="1"/>
</dbReference>
<dbReference type="RefSeq" id="XP_005709848.1">
    <property type="nucleotide sequence ID" value="XM_005709791.1"/>
</dbReference>
<dbReference type="SUPFAM" id="SSF46689">
    <property type="entry name" value="Homeodomain-like"/>
    <property type="match status" value="1"/>
</dbReference>
<dbReference type="InterPro" id="IPR009057">
    <property type="entry name" value="Homeodomain-like_sf"/>
</dbReference>
<feature type="region of interest" description="Disordered" evidence="4">
    <location>
        <begin position="654"/>
        <end position="719"/>
    </location>
</feature>
<dbReference type="PANTHER" id="PTHR31442">
    <property type="entry name" value="HOMEODOMAIN-LIKE SUPERFAMILY PROTEIN-RELATED"/>
    <property type="match status" value="1"/>
</dbReference>
<organism evidence="5 6">
    <name type="scientific">Chondrus crispus</name>
    <name type="common">Carrageen Irish moss</name>
    <name type="synonym">Polymorpha crispa</name>
    <dbReference type="NCBI Taxonomy" id="2769"/>
    <lineage>
        <taxon>Eukaryota</taxon>
        <taxon>Rhodophyta</taxon>
        <taxon>Florideophyceae</taxon>
        <taxon>Rhodymeniophycidae</taxon>
        <taxon>Gigartinales</taxon>
        <taxon>Gigartinaceae</taxon>
        <taxon>Chondrus</taxon>
    </lineage>
</organism>
<reference evidence="6" key="1">
    <citation type="journal article" date="2013" name="Proc. Natl. Acad. Sci. U.S.A.">
        <title>Genome structure and metabolic features in the red seaweed Chondrus crispus shed light on evolution of the Archaeplastida.</title>
        <authorList>
            <person name="Collen J."/>
            <person name="Porcel B."/>
            <person name="Carre W."/>
            <person name="Ball S.G."/>
            <person name="Chaparro C."/>
            <person name="Tonon T."/>
            <person name="Barbeyron T."/>
            <person name="Michel G."/>
            <person name="Noel B."/>
            <person name="Valentin K."/>
            <person name="Elias M."/>
            <person name="Artiguenave F."/>
            <person name="Arun A."/>
            <person name="Aury J.M."/>
            <person name="Barbosa-Neto J.F."/>
            <person name="Bothwell J.H."/>
            <person name="Bouget F.Y."/>
            <person name="Brillet L."/>
            <person name="Cabello-Hurtado F."/>
            <person name="Capella-Gutierrez S."/>
            <person name="Charrier B."/>
            <person name="Cladiere L."/>
            <person name="Cock J.M."/>
            <person name="Coelho S.M."/>
            <person name="Colleoni C."/>
            <person name="Czjzek M."/>
            <person name="Da Silva C."/>
            <person name="Delage L."/>
            <person name="Denoeud F."/>
            <person name="Deschamps P."/>
            <person name="Dittami S.M."/>
            <person name="Gabaldon T."/>
            <person name="Gachon C.M."/>
            <person name="Groisillier A."/>
            <person name="Herve C."/>
            <person name="Jabbari K."/>
            <person name="Katinka M."/>
            <person name="Kloareg B."/>
            <person name="Kowalczyk N."/>
            <person name="Labadie K."/>
            <person name="Leblanc C."/>
            <person name="Lopez P.J."/>
            <person name="McLachlan D.H."/>
            <person name="Meslet-Cladiere L."/>
            <person name="Moustafa A."/>
            <person name="Nehr Z."/>
            <person name="Nyvall Collen P."/>
            <person name="Panaud O."/>
            <person name="Partensky F."/>
            <person name="Poulain J."/>
            <person name="Rensing S.A."/>
            <person name="Rousvoal S."/>
            <person name="Samson G."/>
            <person name="Symeonidi A."/>
            <person name="Weissenbach J."/>
            <person name="Zambounis A."/>
            <person name="Wincker P."/>
            <person name="Boyen C."/>
        </authorList>
    </citation>
    <scope>NUCLEOTIDE SEQUENCE [LARGE SCALE GENOMIC DNA]</scope>
    <source>
        <strain evidence="6">cv. Stackhouse</strain>
    </source>
</reference>
<proteinExistence type="predicted"/>
<dbReference type="Gramene" id="CDF39554">
    <property type="protein sequence ID" value="CDF39554"/>
    <property type="gene ID" value="CHC_T00006643001"/>
</dbReference>
<feature type="compositionally biased region" description="Polar residues" evidence="4">
    <location>
        <begin position="149"/>
        <end position="159"/>
    </location>
</feature>
<dbReference type="NCBIfam" id="TIGR01557">
    <property type="entry name" value="myb_SHAQKYF"/>
    <property type="match status" value="1"/>
</dbReference>
<evidence type="ECO:0000256" key="2">
    <source>
        <dbReference type="ARBA" id="ARBA00023163"/>
    </source>
</evidence>
<keyword evidence="3" id="KW-0539">Nucleus</keyword>